<gene>
    <name evidence="1" type="ORF">AURDEDRAFT_77799</name>
</gene>
<dbReference type="Proteomes" id="UP000006514">
    <property type="component" value="Unassembled WGS sequence"/>
</dbReference>
<protein>
    <recommendedName>
        <fullName evidence="3">Reverse transcriptase zinc-binding domain-containing protein</fullName>
    </recommendedName>
</protein>
<evidence type="ECO:0000313" key="1">
    <source>
        <dbReference type="EMBL" id="EJD32196.1"/>
    </source>
</evidence>
<dbReference type="OrthoDB" id="3230070at2759"/>
<sequence>YGLVTQSRLGHAFMGEYYQRHVPSEDVACPCGKHLQTRDHILLDCERYDEHRHHLAALRPDLNGTHALLSTRKGISALAKFIQSSGAFTKTGEPPPLDPIHPP</sequence>
<accession>J0L7B0</accession>
<dbReference type="KEGG" id="adl:AURDEDRAFT_77799"/>
<dbReference type="AlphaFoldDB" id="J0L7B0"/>
<name>J0L7B0_AURST</name>
<reference evidence="2" key="1">
    <citation type="journal article" date="2012" name="Science">
        <title>The Paleozoic origin of enzymatic lignin decomposition reconstructed from 31 fungal genomes.</title>
        <authorList>
            <person name="Floudas D."/>
            <person name="Binder M."/>
            <person name="Riley R."/>
            <person name="Barry K."/>
            <person name="Blanchette R.A."/>
            <person name="Henrissat B."/>
            <person name="Martinez A.T."/>
            <person name="Otillar R."/>
            <person name="Spatafora J.W."/>
            <person name="Yadav J.S."/>
            <person name="Aerts A."/>
            <person name="Benoit I."/>
            <person name="Boyd A."/>
            <person name="Carlson A."/>
            <person name="Copeland A."/>
            <person name="Coutinho P.M."/>
            <person name="de Vries R.P."/>
            <person name="Ferreira P."/>
            <person name="Findley K."/>
            <person name="Foster B."/>
            <person name="Gaskell J."/>
            <person name="Glotzer D."/>
            <person name="Gorecki P."/>
            <person name="Heitman J."/>
            <person name="Hesse C."/>
            <person name="Hori C."/>
            <person name="Igarashi K."/>
            <person name="Jurgens J.A."/>
            <person name="Kallen N."/>
            <person name="Kersten P."/>
            <person name="Kohler A."/>
            <person name="Kuees U."/>
            <person name="Kumar T.K.A."/>
            <person name="Kuo A."/>
            <person name="LaButti K."/>
            <person name="Larrondo L.F."/>
            <person name="Lindquist E."/>
            <person name="Ling A."/>
            <person name="Lombard V."/>
            <person name="Lucas S."/>
            <person name="Lundell T."/>
            <person name="Martin R."/>
            <person name="McLaughlin D.J."/>
            <person name="Morgenstern I."/>
            <person name="Morin E."/>
            <person name="Murat C."/>
            <person name="Nagy L.G."/>
            <person name="Nolan M."/>
            <person name="Ohm R.A."/>
            <person name="Patyshakuliyeva A."/>
            <person name="Rokas A."/>
            <person name="Ruiz-Duenas F.J."/>
            <person name="Sabat G."/>
            <person name="Salamov A."/>
            <person name="Samejima M."/>
            <person name="Schmutz J."/>
            <person name="Slot J.C."/>
            <person name="St John F."/>
            <person name="Stenlid J."/>
            <person name="Sun H."/>
            <person name="Sun S."/>
            <person name="Syed K."/>
            <person name="Tsang A."/>
            <person name="Wiebenga A."/>
            <person name="Young D."/>
            <person name="Pisabarro A."/>
            <person name="Eastwood D.C."/>
            <person name="Martin F."/>
            <person name="Cullen D."/>
            <person name="Grigoriev I.V."/>
            <person name="Hibbett D.S."/>
        </authorList>
    </citation>
    <scope>NUCLEOTIDE SEQUENCE [LARGE SCALE GENOMIC DNA]</scope>
    <source>
        <strain evidence="2">TFB10046</strain>
    </source>
</reference>
<dbReference type="InParanoid" id="J0L7B0"/>
<evidence type="ECO:0000313" key="2">
    <source>
        <dbReference type="Proteomes" id="UP000006514"/>
    </source>
</evidence>
<keyword evidence="2" id="KW-1185">Reference proteome</keyword>
<organism evidence="1 2">
    <name type="scientific">Auricularia subglabra (strain TFB-10046 / SS5)</name>
    <name type="common">White-rot fungus</name>
    <name type="synonym">Auricularia delicata (strain TFB10046)</name>
    <dbReference type="NCBI Taxonomy" id="717982"/>
    <lineage>
        <taxon>Eukaryota</taxon>
        <taxon>Fungi</taxon>
        <taxon>Dikarya</taxon>
        <taxon>Basidiomycota</taxon>
        <taxon>Agaricomycotina</taxon>
        <taxon>Agaricomycetes</taxon>
        <taxon>Auriculariales</taxon>
        <taxon>Auriculariaceae</taxon>
        <taxon>Auricularia</taxon>
    </lineage>
</organism>
<dbReference type="EMBL" id="JH689229">
    <property type="protein sequence ID" value="EJD32196.1"/>
    <property type="molecule type" value="Genomic_DNA"/>
</dbReference>
<feature type="non-terminal residue" evidence="1">
    <location>
        <position position="1"/>
    </location>
</feature>
<evidence type="ECO:0008006" key="3">
    <source>
        <dbReference type="Google" id="ProtNLM"/>
    </source>
</evidence>
<proteinExistence type="predicted"/>
<dbReference type="OMA" id="GHFREYY"/>